<keyword evidence="4" id="KW-1185">Reference proteome</keyword>
<reference evidence="3 4" key="1">
    <citation type="submission" date="2019-04" db="EMBL/GenBank/DDBJ databases">
        <title>Streptomyces piniterrae sp. nov., a heliquinomycin-producing actinomycete isolated from rhizosphere soil of Pinus yunnanensis.</title>
        <authorList>
            <person name="Zhuang X."/>
            <person name="Zhao J."/>
        </authorList>
    </citation>
    <scope>NUCLEOTIDE SEQUENCE [LARGE SCALE GENOMIC DNA]</scope>
    <source>
        <strain evidence="4">jys28</strain>
    </source>
</reference>
<feature type="compositionally biased region" description="Basic and acidic residues" evidence="1">
    <location>
        <begin position="34"/>
        <end position="48"/>
    </location>
</feature>
<dbReference type="AlphaFoldDB" id="A0A4U0NVS6"/>
<name>A0A4U0NVS6_9ACTN</name>
<comment type="caution">
    <text evidence="3">The sequence shown here is derived from an EMBL/GenBank/DDBJ whole genome shotgun (WGS) entry which is preliminary data.</text>
</comment>
<evidence type="ECO:0000313" key="3">
    <source>
        <dbReference type="EMBL" id="TJZ58837.1"/>
    </source>
</evidence>
<feature type="signal peptide" evidence="2">
    <location>
        <begin position="1"/>
        <end position="25"/>
    </location>
</feature>
<feature type="chain" id="PRO_5021005803" evidence="2">
    <location>
        <begin position="26"/>
        <end position="70"/>
    </location>
</feature>
<proteinExistence type="predicted"/>
<organism evidence="3 4">
    <name type="scientific">Streptomyces piniterrae</name>
    <dbReference type="NCBI Taxonomy" id="2571125"/>
    <lineage>
        <taxon>Bacteria</taxon>
        <taxon>Bacillati</taxon>
        <taxon>Actinomycetota</taxon>
        <taxon>Actinomycetes</taxon>
        <taxon>Kitasatosporales</taxon>
        <taxon>Streptomycetaceae</taxon>
        <taxon>Streptomyces</taxon>
    </lineage>
</organism>
<feature type="region of interest" description="Disordered" evidence="1">
    <location>
        <begin position="29"/>
        <end position="48"/>
    </location>
</feature>
<keyword evidence="2" id="KW-0732">Signal</keyword>
<gene>
    <name evidence="3" type="ORF">FCH28_01370</name>
</gene>
<evidence type="ECO:0000256" key="1">
    <source>
        <dbReference type="SAM" id="MobiDB-lite"/>
    </source>
</evidence>
<sequence>MLRRMTVILSGLVVAGFLTTGAAAAATADIYDPEDQRDQKASASEAREGERIYPGTLADLLNGVLGGRSY</sequence>
<protein>
    <submittedName>
        <fullName evidence="3">Uncharacterized protein</fullName>
    </submittedName>
</protein>
<dbReference type="EMBL" id="SUMB01000001">
    <property type="protein sequence ID" value="TJZ58837.1"/>
    <property type="molecule type" value="Genomic_DNA"/>
</dbReference>
<accession>A0A4U0NVS6</accession>
<evidence type="ECO:0000313" key="4">
    <source>
        <dbReference type="Proteomes" id="UP000308697"/>
    </source>
</evidence>
<dbReference type="Proteomes" id="UP000308697">
    <property type="component" value="Unassembled WGS sequence"/>
</dbReference>
<evidence type="ECO:0000256" key="2">
    <source>
        <dbReference type="SAM" id="SignalP"/>
    </source>
</evidence>